<evidence type="ECO:0000313" key="1">
    <source>
        <dbReference type="EMBL" id="KAI9510463.1"/>
    </source>
</evidence>
<proteinExistence type="predicted"/>
<keyword evidence="2" id="KW-1185">Reference proteome</keyword>
<evidence type="ECO:0000313" key="2">
    <source>
        <dbReference type="Proteomes" id="UP001207468"/>
    </source>
</evidence>
<dbReference type="Proteomes" id="UP001207468">
    <property type="component" value="Unassembled WGS sequence"/>
</dbReference>
<reference evidence="1" key="1">
    <citation type="submission" date="2021-03" db="EMBL/GenBank/DDBJ databases">
        <title>Evolutionary priming and transition to the ectomycorrhizal habit in an iconic lineage of mushroom-forming fungi: is preadaptation a requirement?</title>
        <authorList>
            <consortium name="DOE Joint Genome Institute"/>
            <person name="Looney B.P."/>
            <person name="Miyauchi S."/>
            <person name="Morin E."/>
            <person name="Drula E."/>
            <person name="Courty P.E."/>
            <person name="Chicoki N."/>
            <person name="Fauchery L."/>
            <person name="Kohler A."/>
            <person name="Kuo A."/>
            <person name="LaButti K."/>
            <person name="Pangilinan J."/>
            <person name="Lipzen A."/>
            <person name="Riley R."/>
            <person name="Andreopoulos W."/>
            <person name="He G."/>
            <person name="Johnson J."/>
            <person name="Barry K.W."/>
            <person name="Grigoriev I.V."/>
            <person name="Nagy L."/>
            <person name="Hibbett D."/>
            <person name="Henrissat B."/>
            <person name="Matheny P.B."/>
            <person name="Labbe J."/>
            <person name="Martin A.F."/>
        </authorList>
    </citation>
    <scope>NUCLEOTIDE SEQUENCE</scope>
    <source>
        <strain evidence="1">BPL698</strain>
    </source>
</reference>
<organism evidence="1 2">
    <name type="scientific">Russula earlei</name>
    <dbReference type="NCBI Taxonomy" id="71964"/>
    <lineage>
        <taxon>Eukaryota</taxon>
        <taxon>Fungi</taxon>
        <taxon>Dikarya</taxon>
        <taxon>Basidiomycota</taxon>
        <taxon>Agaricomycotina</taxon>
        <taxon>Agaricomycetes</taxon>
        <taxon>Russulales</taxon>
        <taxon>Russulaceae</taxon>
        <taxon>Russula</taxon>
    </lineage>
</organism>
<protein>
    <submittedName>
        <fullName evidence="1">Cytochrome c oxidase assembly protein PET191-domain-containing protein</fullName>
    </submittedName>
</protein>
<accession>A0ACC0UFQ7</accession>
<name>A0ACC0UFQ7_9AGAM</name>
<dbReference type="EMBL" id="JAGFNK010000042">
    <property type="protein sequence ID" value="KAI9510463.1"/>
    <property type="molecule type" value="Genomic_DNA"/>
</dbReference>
<gene>
    <name evidence="1" type="ORF">F5148DRAFT_582580</name>
</gene>
<comment type="caution">
    <text evidence="1">The sequence shown here is derived from an EMBL/GenBank/DDBJ whole genome shotgun (WGS) entry which is preliminary data.</text>
</comment>
<sequence length="162" mass="18352">MPQMSEKNWQTTIVLEWTSHVFSVRFEAEGFQVVFWKLVVAIDNSQPPRCSAARRGHARSEIPHMSNYCEPLLAALKDCVLHSDCVIKNERLPSECIKHHLDELPEECRSLRLATFECKRGMLDMRKRFRGNNAGATAMKIKKESASTTTATAEPSETIDSS</sequence>